<keyword evidence="1" id="KW-0472">Membrane</keyword>
<dbReference type="EMBL" id="FOWW01000002">
    <property type="protein sequence ID" value="SFP38070.1"/>
    <property type="molecule type" value="Genomic_DNA"/>
</dbReference>
<reference evidence="3" key="1">
    <citation type="submission" date="2016-10" db="EMBL/GenBank/DDBJ databases">
        <authorList>
            <person name="Varghese N."/>
            <person name="Submissions S."/>
        </authorList>
    </citation>
    <scope>NUCLEOTIDE SEQUENCE [LARGE SCALE GENOMIC DNA]</scope>
    <source>
        <strain evidence="3">CGMCC 4.5579</strain>
    </source>
</reference>
<dbReference type="AlphaFoldDB" id="A0A1I5PW73"/>
<keyword evidence="3" id="KW-1185">Reference proteome</keyword>
<gene>
    <name evidence="2" type="ORF">SAMN05421810_102414</name>
</gene>
<organism evidence="2 3">
    <name type="scientific">Amycolatopsis arida</name>
    <dbReference type="NCBI Taxonomy" id="587909"/>
    <lineage>
        <taxon>Bacteria</taxon>
        <taxon>Bacillati</taxon>
        <taxon>Actinomycetota</taxon>
        <taxon>Actinomycetes</taxon>
        <taxon>Pseudonocardiales</taxon>
        <taxon>Pseudonocardiaceae</taxon>
        <taxon>Amycolatopsis</taxon>
    </lineage>
</organism>
<feature type="transmembrane region" description="Helical" evidence="1">
    <location>
        <begin position="89"/>
        <end position="109"/>
    </location>
</feature>
<evidence type="ECO:0000313" key="2">
    <source>
        <dbReference type="EMBL" id="SFP38070.1"/>
    </source>
</evidence>
<name>A0A1I5PW73_9PSEU</name>
<sequence length="171" mass="17965">MGYPGPGYGAPAHHGGPRRPNPATAILAALLGLVVAGLAGYLPVWVFVEFGLDRQGGGALAALGLYLGATVLLLFGSLLTFFRVVVGAVLLIVGAVLGVAAVLLEPVLLDTAYELYFELVLEWDRVDGLSRIGTLAFAPVVLLLAVLPPTFRYLRHRAPAPTAYGPPPAWR</sequence>
<accession>A0A1I5PW73</accession>
<proteinExistence type="predicted"/>
<dbReference type="STRING" id="587909.SAMN05421810_102414"/>
<evidence type="ECO:0000313" key="3">
    <source>
        <dbReference type="Proteomes" id="UP000198727"/>
    </source>
</evidence>
<feature type="transmembrane region" description="Helical" evidence="1">
    <location>
        <begin position="129"/>
        <end position="147"/>
    </location>
</feature>
<feature type="transmembrane region" description="Helical" evidence="1">
    <location>
        <begin position="25"/>
        <end position="48"/>
    </location>
</feature>
<protein>
    <submittedName>
        <fullName evidence="2">Uncharacterized protein</fullName>
    </submittedName>
</protein>
<feature type="transmembrane region" description="Helical" evidence="1">
    <location>
        <begin position="60"/>
        <end position="82"/>
    </location>
</feature>
<dbReference type="Proteomes" id="UP000198727">
    <property type="component" value="Unassembled WGS sequence"/>
</dbReference>
<keyword evidence="1" id="KW-1133">Transmembrane helix</keyword>
<evidence type="ECO:0000256" key="1">
    <source>
        <dbReference type="SAM" id="Phobius"/>
    </source>
</evidence>
<keyword evidence="1" id="KW-0812">Transmembrane</keyword>